<accession>A0A4V2MJ07</accession>
<gene>
    <name evidence="2" type="ORF">EZ428_10735</name>
</gene>
<keyword evidence="1" id="KW-0812">Transmembrane</keyword>
<dbReference type="AlphaFoldDB" id="A0A4V2MJ07"/>
<dbReference type="RefSeq" id="WP_131553137.1">
    <property type="nucleotide sequence ID" value="NZ_SJSK01000002.1"/>
</dbReference>
<proteinExistence type="predicted"/>
<keyword evidence="1" id="KW-1133">Transmembrane helix</keyword>
<comment type="caution">
    <text evidence="2">The sequence shown here is derived from an EMBL/GenBank/DDBJ whole genome shotgun (WGS) entry which is preliminary data.</text>
</comment>
<evidence type="ECO:0000256" key="1">
    <source>
        <dbReference type="SAM" id="Phobius"/>
    </source>
</evidence>
<feature type="transmembrane region" description="Helical" evidence="1">
    <location>
        <begin position="87"/>
        <end position="105"/>
    </location>
</feature>
<dbReference type="Gene3D" id="1.25.40.10">
    <property type="entry name" value="Tetratricopeptide repeat domain"/>
    <property type="match status" value="1"/>
</dbReference>
<evidence type="ECO:0000313" key="3">
    <source>
        <dbReference type="Proteomes" id="UP000292884"/>
    </source>
</evidence>
<keyword evidence="3" id="KW-1185">Reference proteome</keyword>
<keyword evidence="1" id="KW-0472">Membrane</keyword>
<sequence length="240" mass="27369">MMTEDKILWVARYVEGDMDEAEIAEFETQLKSDDELQQNLKDYNHIHQSLKMKLANNDEFKDTLKGFNKQYFGEEPKVISFKPALKWLSGIAAILVIGLFIWAPWNANLYDTYADDSQMLVTERGAATLTDLDKAAALYNEKNYESAKTALGKLYIKQSSNTMIAYYYGLSLIKTNALDEARKVLIVIYEGESVFKYEAAYSIALSYLKEDKKADAKTWLQKIPAGTTKYELAKELLGKM</sequence>
<organism evidence="2 3">
    <name type="scientific">Pedobacter frigiditerrae</name>
    <dbReference type="NCBI Taxonomy" id="2530452"/>
    <lineage>
        <taxon>Bacteria</taxon>
        <taxon>Pseudomonadati</taxon>
        <taxon>Bacteroidota</taxon>
        <taxon>Sphingobacteriia</taxon>
        <taxon>Sphingobacteriales</taxon>
        <taxon>Sphingobacteriaceae</taxon>
        <taxon>Pedobacter</taxon>
    </lineage>
</organism>
<dbReference type="EMBL" id="SJSK01000002">
    <property type="protein sequence ID" value="TCC92196.1"/>
    <property type="molecule type" value="Genomic_DNA"/>
</dbReference>
<reference evidence="2 3" key="1">
    <citation type="submission" date="2019-02" db="EMBL/GenBank/DDBJ databases">
        <title>Pedobacter sp. RP-1-13 sp. nov., isolated from Arctic soil.</title>
        <authorList>
            <person name="Dahal R.H."/>
        </authorList>
    </citation>
    <scope>NUCLEOTIDE SEQUENCE [LARGE SCALE GENOMIC DNA]</scope>
    <source>
        <strain evidence="2 3">RP-1-13</strain>
    </source>
</reference>
<evidence type="ECO:0008006" key="4">
    <source>
        <dbReference type="Google" id="ProtNLM"/>
    </source>
</evidence>
<dbReference type="Proteomes" id="UP000292884">
    <property type="component" value="Unassembled WGS sequence"/>
</dbReference>
<protein>
    <recommendedName>
        <fullName evidence="4">Tetratricopeptide repeat-containing protein</fullName>
    </recommendedName>
</protein>
<dbReference type="OrthoDB" id="1091348at2"/>
<name>A0A4V2MJ07_9SPHI</name>
<dbReference type="InterPro" id="IPR011990">
    <property type="entry name" value="TPR-like_helical_dom_sf"/>
</dbReference>
<dbReference type="SUPFAM" id="SSF48452">
    <property type="entry name" value="TPR-like"/>
    <property type="match status" value="1"/>
</dbReference>
<evidence type="ECO:0000313" key="2">
    <source>
        <dbReference type="EMBL" id="TCC92196.1"/>
    </source>
</evidence>